<keyword evidence="2" id="KW-1185">Reference proteome</keyword>
<dbReference type="PATRIC" id="fig|66969.6.peg.93"/>
<dbReference type="Pfam" id="PF12796">
    <property type="entry name" value="Ank_2"/>
    <property type="match status" value="1"/>
</dbReference>
<dbReference type="EMBL" id="LNZB01000003">
    <property type="protein sequence ID" value="KTD83046.1"/>
    <property type="molecule type" value="Genomic_DNA"/>
</dbReference>
<dbReference type="Proteomes" id="UP000054729">
    <property type="component" value="Unassembled WGS sequence"/>
</dbReference>
<gene>
    <name evidence="1" type="ORF">Lwal_0082</name>
</gene>
<name>A0A0W1ANY1_9GAMM</name>
<dbReference type="InterPro" id="IPR036770">
    <property type="entry name" value="Ankyrin_rpt-contain_sf"/>
</dbReference>
<dbReference type="AlphaFoldDB" id="A0A0W1ANY1"/>
<evidence type="ECO:0000313" key="2">
    <source>
        <dbReference type="Proteomes" id="UP000054729"/>
    </source>
</evidence>
<dbReference type="InterPro" id="IPR002110">
    <property type="entry name" value="Ankyrin_rpt"/>
</dbReference>
<accession>A0A0W1ANY1</accession>
<dbReference type="SUPFAM" id="SSF48403">
    <property type="entry name" value="Ankyrin repeat"/>
    <property type="match status" value="1"/>
</dbReference>
<dbReference type="RefSeq" id="WP_058478959.1">
    <property type="nucleotide sequence ID" value="NZ_CAAAIQ010000039.1"/>
</dbReference>
<comment type="caution">
    <text evidence="1">The sequence shown here is derived from an EMBL/GenBank/DDBJ whole genome shotgun (WGS) entry which is preliminary data.</text>
</comment>
<proteinExistence type="predicted"/>
<sequence length="85" mass="9619">MSYNRKKPHLLELLCFIKLGMDISQQWRKGSIALMLAAEYRHSNFVKQLLCAEAKSSESNHNVSNALALAKEYEHSVVVSLLEVS</sequence>
<evidence type="ECO:0000313" key="1">
    <source>
        <dbReference type="EMBL" id="KTD83046.1"/>
    </source>
</evidence>
<protein>
    <submittedName>
        <fullName evidence="1">Uncharacterized protein</fullName>
    </submittedName>
</protein>
<reference evidence="1 2" key="1">
    <citation type="submission" date="2015-11" db="EMBL/GenBank/DDBJ databases">
        <title>Genomic analysis of 38 Legionella species identifies large and diverse effector repertoires.</title>
        <authorList>
            <person name="Burstein D."/>
            <person name="Amaro F."/>
            <person name="Zusman T."/>
            <person name="Lifshitz Z."/>
            <person name="Cohen O."/>
            <person name="Gilbert J.A."/>
            <person name="Pupko T."/>
            <person name="Shuman H.A."/>
            <person name="Segal G."/>
        </authorList>
    </citation>
    <scope>NUCLEOTIDE SEQUENCE [LARGE SCALE GENOMIC DNA]</scope>
    <source>
        <strain evidence="1 2">ATCC 51914</strain>
    </source>
</reference>
<organism evidence="1 2">
    <name type="scientific">Legionella waltersii</name>
    <dbReference type="NCBI Taxonomy" id="66969"/>
    <lineage>
        <taxon>Bacteria</taxon>
        <taxon>Pseudomonadati</taxon>
        <taxon>Pseudomonadota</taxon>
        <taxon>Gammaproteobacteria</taxon>
        <taxon>Legionellales</taxon>
        <taxon>Legionellaceae</taxon>
        <taxon>Legionella</taxon>
    </lineage>
</organism>
<dbReference type="Gene3D" id="1.25.40.20">
    <property type="entry name" value="Ankyrin repeat-containing domain"/>
    <property type="match status" value="1"/>
</dbReference>